<feature type="compositionally biased region" description="Polar residues" evidence="3">
    <location>
        <begin position="500"/>
        <end position="509"/>
    </location>
</feature>
<feature type="region of interest" description="Disordered" evidence="3">
    <location>
        <begin position="967"/>
        <end position="1006"/>
    </location>
</feature>
<dbReference type="PANTHER" id="PTHR24216">
    <property type="entry name" value="PAXILLIN-RELATED"/>
    <property type="match status" value="1"/>
</dbReference>
<keyword evidence="1 2" id="KW-0728">SH3 domain</keyword>
<feature type="region of interest" description="Disordered" evidence="3">
    <location>
        <begin position="751"/>
        <end position="948"/>
    </location>
</feature>
<feature type="domain" description="SH3" evidence="4">
    <location>
        <begin position="1180"/>
        <end position="1241"/>
    </location>
</feature>
<feature type="compositionally biased region" description="Pro residues" evidence="3">
    <location>
        <begin position="1251"/>
        <end position="1270"/>
    </location>
</feature>
<accession>A0AAD5X4H6</accession>
<protein>
    <recommendedName>
        <fullName evidence="4">SH3 domain-containing protein</fullName>
    </recommendedName>
</protein>
<evidence type="ECO:0000256" key="1">
    <source>
        <dbReference type="ARBA" id="ARBA00022443"/>
    </source>
</evidence>
<dbReference type="EMBL" id="JADGJD010000635">
    <property type="protein sequence ID" value="KAJ3049503.1"/>
    <property type="molecule type" value="Genomic_DNA"/>
</dbReference>
<feature type="compositionally biased region" description="Polar residues" evidence="3">
    <location>
        <begin position="468"/>
        <end position="483"/>
    </location>
</feature>
<feature type="compositionally biased region" description="Basic and acidic residues" evidence="3">
    <location>
        <begin position="567"/>
        <end position="577"/>
    </location>
</feature>
<comment type="caution">
    <text evidence="5">The sequence shown here is derived from an EMBL/GenBank/DDBJ whole genome shotgun (WGS) entry which is preliminary data.</text>
</comment>
<feature type="region of interest" description="Disordered" evidence="3">
    <location>
        <begin position="1088"/>
        <end position="1121"/>
    </location>
</feature>
<feature type="region of interest" description="Disordered" evidence="3">
    <location>
        <begin position="1631"/>
        <end position="1882"/>
    </location>
</feature>
<reference evidence="5" key="1">
    <citation type="submission" date="2020-05" db="EMBL/GenBank/DDBJ databases">
        <title>Phylogenomic resolution of chytrid fungi.</title>
        <authorList>
            <person name="Stajich J.E."/>
            <person name="Amses K."/>
            <person name="Simmons R."/>
            <person name="Seto K."/>
            <person name="Myers J."/>
            <person name="Bonds A."/>
            <person name="Quandt C.A."/>
            <person name="Barry K."/>
            <person name="Liu P."/>
            <person name="Grigoriev I."/>
            <person name="Longcore J.E."/>
            <person name="James T.Y."/>
        </authorList>
    </citation>
    <scope>NUCLEOTIDE SEQUENCE</scope>
    <source>
        <strain evidence="5">JEL0318</strain>
    </source>
</reference>
<dbReference type="InterPro" id="IPR036028">
    <property type="entry name" value="SH3-like_dom_sf"/>
</dbReference>
<feature type="compositionally biased region" description="Polar residues" evidence="3">
    <location>
        <begin position="1096"/>
        <end position="1112"/>
    </location>
</feature>
<dbReference type="Proteomes" id="UP001212841">
    <property type="component" value="Unassembled WGS sequence"/>
</dbReference>
<feature type="compositionally biased region" description="Polar residues" evidence="3">
    <location>
        <begin position="1295"/>
        <end position="1307"/>
    </location>
</feature>
<evidence type="ECO:0000313" key="6">
    <source>
        <dbReference type="Proteomes" id="UP001212841"/>
    </source>
</evidence>
<evidence type="ECO:0000313" key="5">
    <source>
        <dbReference type="EMBL" id="KAJ3049503.1"/>
    </source>
</evidence>
<dbReference type="InterPro" id="IPR001452">
    <property type="entry name" value="SH3_domain"/>
</dbReference>
<name>A0AAD5X4H6_9FUNG</name>
<organism evidence="5 6">
    <name type="scientific">Rhizophlyctis rosea</name>
    <dbReference type="NCBI Taxonomy" id="64517"/>
    <lineage>
        <taxon>Eukaryota</taxon>
        <taxon>Fungi</taxon>
        <taxon>Fungi incertae sedis</taxon>
        <taxon>Chytridiomycota</taxon>
        <taxon>Chytridiomycota incertae sedis</taxon>
        <taxon>Chytridiomycetes</taxon>
        <taxon>Rhizophlyctidales</taxon>
        <taxon>Rhizophlyctidaceae</taxon>
        <taxon>Rhizophlyctis</taxon>
    </lineage>
</organism>
<feature type="compositionally biased region" description="Basic and acidic residues" evidence="3">
    <location>
        <begin position="1631"/>
        <end position="1661"/>
    </location>
</feature>
<feature type="compositionally biased region" description="Basic and acidic residues" evidence="3">
    <location>
        <begin position="769"/>
        <end position="778"/>
    </location>
</feature>
<feature type="region of interest" description="Disordered" evidence="3">
    <location>
        <begin position="553"/>
        <end position="737"/>
    </location>
</feature>
<feature type="compositionally biased region" description="Polar residues" evidence="3">
    <location>
        <begin position="1806"/>
        <end position="1831"/>
    </location>
</feature>
<feature type="region of interest" description="Disordered" evidence="3">
    <location>
        <begin position="1994"/>
        <end position="2014"/>
    </location>
</feature>
<feature type="region of interest" description="Disordered" evidence="3">
    <location>
        <begin position="101"/>
        <end position="122"/>
    </location>
</feature>
<sequence>MTMLRKALQALRATNNLPTITISIHYATLCQDEAYVFYRQSQTRPPDPEGNPPPIPPIPQVLDYPKSSERIFGTVTVNNTSGRGFVCDRLALALFSGQGWQPPGKNQAAEGKKPDPRGSHKRSFRRVEVVLWNDVRELEPGSHDFDFSVSFPEQLPSTYRTFTPEDAILDVTHMFIATLAPEQSMGLPSLIQEQELIVMRCNGWVTPGRKTTECVAKEGGWQLKVSYPDPIFVQYPSYDVSLSVEQIDGNFTILKAVECGWAERAIFQHGAYERPLGLPMRFYDADSLIATDDEPLTFTFPVMQLTSDSSHQRATVSHELRFHIEHEEGGASFAVPVRVLHVPPGTEEVEDEEESPKIEEVKGRIVMDERPKAIAPASVQEPTPSPSPAPVVRRKPVPPHEPTPEPPRLPTPEPPRARTPSPPPRVPSPDPVPQITSASRPSPAASLDNLMDNVPALESPVLVPETARSPNSPDAFGRTTSYGPPSPAFGTPREAADDALQSNLSTQKPPETPLLISLADEEVGTGKNALAHDPFDLGKAPAAHMSRQDMLADLMNAPEFAQQQQEDASRRSIESQRHRSAGQESIPIPAGNRSRSGSNVSMSSRGPVSPRGNAPFLNSEAMRSNGSVTIAEEDEAWLAEGRREGVANDGSPGLERRDGEPAVPEPVLAQSPPKQSKPAGGQSLVQAMRAKFEAERKAREKAEKEEEERKEAEKQDRLAKPGQMPLEKHRMSLDTVLDDDRDASDKFKFGVAGAAASTPDFGRGGGASEVRRLGRQRNESSPAPSPYRDDGEFARGHRRGRSSSFGVERSDANPVPRLFGLGVVATPPRSTASSPGRDDLSPRSPHSPYLSTSPKNPMSPTRASPSLPSMLSRSPASATVAASSPPTSITRRKPVPPRLVDISDDEEDSRHRATVLTSSTSASSTIHIKEDSASPTTMTHQRRHDDDEDLSFLDDAEGMLADAVRMLGPGSKKSSEPPIANSFEEKDKKDEWDQWKPKRKMDLSAANARSSILVNEEREREMIDEALAILNKHSGGKVDDVKDDDDDEGDWDDFAMLDEAVKMLKRQSVRSIEEEKMLSDAMKMLKRTSGDKSGIASATSTPNRNKRTSYTPTVVEPEERKGDGLEVVDSFKTRPSRKSVFMPFDNNRASEGNKMDDIIVEEVENENGEFVAMDGAGGEGKVVSWEVFAEHIPEMEDELDLDIGDYVTIIQVFADNWAKGSNAATGQIGMFPLALLNPDSDAVSANSTPSPTQPTPPQLRPSAPIPPTPQPTTQEERDRAFKRKSHRRESIYGIPSTSPSRFLNNDSGPPPVPTRRTKVKRPMPPAPPRQFMSREAAKVAGAELPNRRDSVVLNGGNNANGVFGFGKLWGREKEKGKVGVSNEDTFRVIRNFEGRGSDEIGVRVGDVVSVSFTYKDGWCRGTNVATGKQGVFPKACLQLDTNTPQHTLTPQPKVPFITTPTMPANNEGAMRGRVLSDPPVPDPSVFGPYDGHDEGRSMTLDRARKGGMGGMNAIGRSRTVAHRGDEGRMQPIQMDMPEIHRRSPQDLTTEIMQTVERNLQLSQIQESLRPEPEKYGPNARQLRLEAVAESAGLRRAKSQRDARGRANAQYEDVQRMHLAEARDGIQDEWDRRQEEMESRQKEVERRVRMEMEKRDVGHRWDGGNSAVSGISNASNRSGKSGSQGSSGGSGGASGLGREMERSGYGLYPHMTPDMDVTSRSLPRPPPPRTLTSALRNDTRDRSNTIGTTDGHANYPQSRPMHPTPPQRTITLTRKPVTNPPPMPPIPHHQPPPPIIIPTRTGRDRSNTMGATAQLPSTHRNYVPDSQQSHTLQRPKKEQYDDYEASLDRAISRDRSNPKAPHQTPEFPHPHQHNPNHQTQEETFENPARFSDLSTAINNFEAFLSKAFDDPSSSSSSSPHSHSHVHSHSHQNQHPQAQPHRKAPNITKSNVSTAASSSTSSPGMDHDAAMKELDALYIASAGGGDNYANRQHDANQYGNWYGGGGGGGGGNATYGKAEKEKKRLLPKFGGFGSKWK</sequence>
<dbReference type="Pfam" id="PF00018">
    <property type="entry name" value="SH3_1"/>
    <property type="match status" value="1"/>
</dbReference>
<feature type="compositionally biased region" description="Pro residues" evidence="3">
    <location>
        <begin position="399"/>
        <end position="414"/>
    </location>
</feature>
<feature type="compositionally biased region" description="Polar residues" evidence="3">
    <location>
        <begin position="1665"/>
        <end position="1676"/>
    </location>
</feature>
<feature type="region of interest" description="Disordered" evidence="3">
    <location>
        <begin position="344"/>
        <end position="511"/>
    </location>
</feature>
<keyword evidence="6" id="KW-1185">Reference proteome</keyword>
<feature type="region of interest" description="Disordered" evidence="3">
    <location>
        <begin position="1907"/>
        <end position="1965"/>
    </location>
</feature>
<dbReference type="SUPFAM" id="SSF50044">
    <property type="entry name" value="SH3-domain"/>
    <property type="match status" value="2"/>
</dbReference>
<feature type="compositionally biased region" description="Polar residues" evidence="3">
    <location>
        <begin position="849"/>
        <end position="861"/>
    </location>
</feature>
<feature type="compositionally biased region" description="Basic and acidic residues" evidence="3">
    <location>
        <begin position="355"/>
        <end position="372"/>
    </location>
</feature>
<feature type="compositionally biased region" description="Basic and acidic residues" evidence="3">
    <location>
        <begin position="1834"/>
        <end position="1856"/>
    </location>
</feature>
<evidence type="ECO:0000256" key="2">
    <source>
        <dbReference type="PROSITE-ProRule" id="PRU00192"/>
    </source>
</evidence>
<feature type="compositionally biased region" description="Gly residues" evidence="3">
    <location>
        <begin position="1684"/>
        <end position="1694"/>
    </location>
</feature>
<feature type="compositionally biased region" description="Gly residues" evidence="3">
    <location>
        <begin position="1999"/>
        <end position="2011"/>
    </location>
</feature>
<dbReference type="Pfam" id="PF14604">
    <property type="entry name" value="SH3_9"/>
    <property type="match status" value="1"/>
</dbReference>
<feature type="region of interest" description="Disordered" evidence="3">
    <location>
        <begin position="1241"/>
        <end position="1330"/>
    </location>
</feature>
<gene>
    <name evidence="5" type="ORF">HK097_009517</name>
</gene>
<feature type="compositionally biased region" description="Low complexity" evidence="3">
    <location>
        <begin position="1910"/>
        <end position="1919"/>
    </location>
</feature>
<feature type="compositionally biased region" description="Pro residues" evidence="3">
    <location>
        <begin position="420"/>
        <end position="432"/>
    </location>
</feature>
<feature type="compositionally biased region" description="Low complexity" evidence="3">
    <location>
        <begin position="1951"/>
        <end position="1960"/>
    </location>
</feature>
<evidence type="ECO:0000259" key="4">
    <source>
        <dbReference type="PROSITE" id="PS50002"/>
    </source>
</evidence>
<feature type="compositionally biased region" description="Basic and acidic residues" evidence="3">
    <location>
        <begin position="690"/>
        <end position="719"/>
    </location>
</feature>
<feature type="compositionally biased region" description="Basic and acidic residues" evidence="3">
    <location>
        <begin position="983"/>
        <end position="1002"/>
    </location>
</feature>
<feature type="compositionally biased region" description="Low complexity" evidence="3">
    <location>
        <begin position="591"/>
        <end position="606"/>
    </location>
</feature>
<feature type="compositionally biased region" description="Basic residues" evidence="3">
    <location>
        <begin position="1920"/>
        <end position="1930"/>
    </location>
</feature>
<feature type="compositionally biased region" description="Low complexity" evidence="3">
    <location>
        <begin position="862"/>
        <end position="889"/>
    </location>
</feature>
<dbReference type="PROSITE" id="PS50002">
    <property type="entry name" value="SH3"/>
    <property type="match status" value="2"/>
</dbReference>
<dbReference type="Gene3D" id="2.30.30.40">
    <property type="entry name" value="SH3 Domains"/>
    <property type="match status" value="2"/>
</dbReference>
<proteinExistence type="predicted"/>
<feature type="compositionally biased region" description="Pro residues" evidence="3">
    <location>
        <begin position="1777"/>
        <end position="1795"/>
    </location>
</feature>
<dbReference type="SMART" id="SM00326">
    <property type="entry name" value="SH3"/>
    <property type="match status" value="2"/>
</dbReference>
<feature type="domain" description="SH3" evidence="4">
    <location>
        <begin position="1381"/>
        <end position="1442"/>
    </location>
</feature>
<dbReference type="PANTHER" id="PTHR24216:SF65">
    <property type="entry name" value="PAXILLIN-LIKE PROTEIN 1"/>
    <property type="match status" value="1"/>
</dbReference>
<evidence type="ECO:0000256" key="3">
    <source>
        <dbReference type="SAM" id="MobiDB-lite"/>
    </source>
</evidence>